<feature type="non-terminal residue" evidence="3">
    <location>
        <position position="367"/>
    </location>
</feature>
<dbReference type="Proteomes" id="UP000699462">
    <property type="component" value="Unassembled WGS sequence"/>
</dbReference>
<dbReference type="Gene3D" id="2.60.40.10">
    <property type="entry name" value="Immunoglobulins"/>
    <property type="match status" value="1"/>
</dbReference>
<dbReference type="InterPro" id="IPR007110">
    <property type="entry name" value="Ig-like_dom"/>
</dbReference>
<comment type="caution">
    <text evidence="3">The sequence shown here is derived from an EMBL/GenBank/DDBJ whole genome shotgun (WGS) entry which is preliminary data.</text>
</comment>
<dbReference type="InterPro" id="IPR013783">
    <property type="entry name" value="Ig-like_fold"/>
</dbReference>
<dbReference type="EMBL" id="JTDF01000813">
    <property type="protein sequence ID" value="KAF8570929.1"/>
    <property type="molecule type" value="Genomic_DNA"/>
</dbReference>
<name>A0A8T0DSP2_9TREM</name>
<feature type="domain" description="Ig-like" evidence="2">
    <location>
        <begin position="221"/>
        <end position="325"/>
    </location>
</feature>
<keyword evidence="1" id="KW-0472">Membrane</keyword>
<sequence length="367" mass="40513">VSIYTTDANGRRQKTYQIFVQFNSYAKLTCETDLKGTSLTWEHSVTGTSPFVPVVSSPFISVTDGRNGELLLELTKSRLSSSGVYRCRGPSGVSSVTVHVVGAINSLNGSVILRRREEILGRLLFFTSHVDPDERPSISCQFVISNLNPDQTKIIWRGGLCQSHPELYQTSTTLDSNSNTASGRLTLIRPGLISQLYGTYQCILKVGPDEAGAFEVKLAIPPVVKNSKSYVYLYPGEKFAHICEILAQPTVKSSVLWARNKIPLKSDISASSTKHLQRIRWDSVTLPNDRIVIDAVELSDRAIYSCFVYNDMGNSTGAVYLQVINIWSIASATIFVIAELFLLSGSALLCAKYKDMCHRQVRSQNAS</sequence>
<gene>
    <name evidence="3" type="ORF">P879_00391</name>
</gene>
<evidence type="ECO:0000259" key="2">
    <source>
        <dbReference type="PROSITE" id="PS50835"/>
    </source>
</evidence>
<dbReference type="InterPro" id="IPR036179">
    <property type="entry name" value="Ig-like_dom_sf"/>
</dbReference>
<evidence type="ECO:0000256" key="1">
    <source>
        <dbReference type="SAM" id="Phobius"/>
    </source>
</evidence>
<dbReference type="InterPro" id="IPR003599">
    <property type="entry name" value="Ig_sub"/>
</dbReference>
<protein>
    <recommendedName>
        <fullName evidence="2">Ig-like domain-containing protein</fullName>
    </recommendedName>
</protein>
<dbReference type="SMART" id="SM00409">
    <property type="entry name" value="IG"/>
    <property type="match status" value="2"/>
</dbReference>
<proteinExistence type="predicted"/>
<keyword evidence="1" id="KW-1133">Transmembrane helix</keyword>
<dbReference type="OrthoDB" id="6261269at2759"/>
<organism evidence="3 4">
    <name type="scientific">Paragonimus westermani</name>
    <dbReference type="NCBI Taxonomy" id="34504"/>
    <lineage>
        <taxon>Eukaryota</taxon>
        <taxon>Metazoa</taxon>
        <taxon>Spiralia</taxon>
        <taxon>Lophotrochozoa</taxon>
        <taxon>Platyhelminthes</taxon>
        <taxon>Trematoda</taxon>
        <taxon>Digenea</taxon>
        <taxon>Plagiorchiida</taxon>
        <taxon>Troglotremata</taxon>
        <taxon>Troglotrematidae</taxon>
        <taxon>Paragonimus</taxon>
    </lineage>
</organism>
<dbReference type="PROSITE" id="PS50835">
    <property type="entry name" value="IG_LIKE"/>
    <property type="match status" value="1"/>
</dbReference>
<keyword evidence="1" id="KW-0812">Transmembrane</keyword>
<reference evidence="3 4" key="1">
    <citation type="submission" date="2019-07" db="EMBL/GenBank/DDBJ databases">
        <title>Annotation for the trematode Paragonimus westermani.</title>
        <authorList>
            <person name="Choi Y.-J."/>
        </authorList>
    </citation>
    <scope>NUCLEOTIDE SEQUENCE [LARGE SCALE GENOMIC DNA]</scope>
    <source>
        <strain evidence="3">180907_Pwestermani</strain>
    </source>
</reference>
<keyword evidence="4" id="KW-1185">Reference proteome</keyword>
<dbReference type="SUPFAM" id="SSF48726">
    <property type="entry name" value="Immunoglobulin"/>
    <property type="match status" value="2"/>
</dbReference>
<dbReference type="AlphaFoldDB" id="A0A8T0DSP2"/>
<accession>A0A8T0DSP2</accession>
<evidence type="ECO:0000313" key="4">
    <source>
        <dbReference type="Proteomes" id="UP000699462"/>
    </source>
</evidence>
<evidence type="ECO:0000313" key="3">
    <source>
        <dbReference type="EMBL" id="KAF8570929.1"/>
    </source>
</evidence>
<feature type="transmembrane region" description="Helical" evidence="1">
    <location>
        <begin position="326"/>
        <end position="350"/>
    </location>
</feature>